<dbReference type="InterPro" id="IPR036868">
    <property type="entry name" value="TusA-like_sf"/>
</dbReference>
<dbReference type="PANTHER" id="PTHR33279:SF6">
    <property type="entry name" value="SULFUR CARRIER PROTEIN YEDF-RELATED"/>
    <property type="match status" value="1"/>
</dbReference>
<comment type="similarity">
    <text evidence="1">Belongs to the sulfur carrier protein TusA family.</text>
</comment>
<organism evidence="3 4">
    <name type="scientific">Candidatus Brevundimonas colombiensis</name>
    <dbReference type="NCBI Taxonomy" id="3121376"/>
    <lineage>
        <taxon>Bacteria</taxon>
        <taxon>Pseudomonadati</taxon>
        <taxon>Pseudomonadota</taxon>
        <taxon>Alphaproteobacteria</taxon>
        <taxon>Caulobacterales</taxon>
        <taxon>Caulobacteraceae</taxon>
        <taxon>Brevundimonas</taxon>
    </lineage>
</organism>
<dbReference type="PANTHER" id="PTHR33279">
    <property type="entry name" value="SULFUR CARRIER PROTEIN YEDF-RELATED"/>
    <property type="match status" value="1"/>
</dbReference>
<dbReference type="Pfam" id="PF01206">
    <property type="entry name" value="TusA"/>
    <property type="match status" value="1"/>
</dbReference>
<feature type="domain" description="UPF0033" evidence="2">
    <location>
        <begin position="6"/>
        <end position="73"/>
    </location>
</feature>
<proteinExistence type="inferred from homology"/>
<name>A0AAJ5X2Q3_9CAUL</name>
<evidence type="ECO:0000256" key="1">
    <source>
        <dbReference type="ARBA" id="ARBA00008984"/>
    </source>
</evidence>
<sequence length="83" mass="8861">MSVPVVVDARGHRCPVPSLKLMKAMQEAAPAARFVLLATDPMARIDVPFLMSQKGGKVVAIEEADGFLRLMIETGGWPGAPTD</sequence>
<accession>A0AAJ5X2Q3</accession>
<reference evidence="3" key="1">
    <citation type="submission" date="2023-03" db="EMBL/GenBank/DDBJ databases">
        <title>Andean soil-derived lignocellulolytic bacterial consortium as a source of novel taxa and putative plastic-active enzymes.</title>
        <authorList>
            <person name="Diaz-Garcia L."/>
            <person name="Chuvochina M."/>
            <person name="Feuerriegel G."/>
            <person name="Bunk B."/>
            <person name="Sproer C."/>
            <person name="Streit W.R."/>
            <person name="Rodriguez L.M."/>
            <person name="Overmann J."/>
            <person name="Jimenez D.J."/>
        </authorList>
    </citation>
    <scope>NUCLEOTIDE SEQUENCE</scope>
    <source>
        <strain evidence="3">MAG 833</strain>
    </source>
</reference>
<dbReference type="InterPro" id="IPR001455">
    <property type="entry name" value="TusA-like"/>
</dbReference>
<protein>
    <submittedName>
        <fullName evidence="3">Sulfurtransferase TusA family protein</fullName>
    </submittedName>
</protein>
<evidence type="ECO:0000313" key="3">
    <source>
        <dbReference type="EMBL" id="WEK39150.1"/>
    </source>
</evidence>
<evidence type="ECO:0000259" key="2">
    <source>
        <dbReference type="Pfam" id="PF01206"/>
    </source>
</evidence>
<dbReference type="Proteomes" id="UP001213664">
    <property type="component" value="Chromosome"/>
</dbReference>
<dbReference type="SUPFAM" id="SSF64307">
    <property type="entry name" value="SirA-like"/>
    <property type="match status" value="1"/>
</dbReference>
<evidence type="ECO:0000313" key="4">
    <source>
        <dbReference type="Proteomes" id="UP001213664"/>
    </source>
</evidence>
<dbReference type="CDD" id="cd00291">
    <property type="entry name" value="SirA_YedF_YeeD"/>
    <property type="match status" value="1"/>
</dbReference>
<dbReference type="AlphaFoldDB" id="A0AAJ5X2Q3"/>
<gene>
    <name evidence="3" type="ORF">P0Y50_11410</name>
</gene>
<dbReference type="EMBL" id="CP119326">
    <property type="protein sequence ID" value="WEK39150.1"/>
    <property type="molecule type" value="Genomic_DNA"/>
</dbReference>
<dbReference type="Gene3D" id="3.30.110.40">
    <property type="entry name" value="TusA-like domain"/>
    <property type="match status" value="1"/>
</dbReference>